<feature type="domain" description="GST N-terminal" evidence="1">
    <location>
        <begin position="1"/>
        <end position="82"/>
    </location>
</feature>
<evidence type="ECO:0000259" key="1">
    <source>
        <dbReference type="PROSITE" id="PS50404"/>
    </source>
</evidence>
<dbReference type="SUPFAM" id="SSF47616">
    <property type="entry name" value="GST C-terminal domain-like"/>
    <property type="match status" value="1"/>
</dbReference>
<dbReference type="OrthoDB" id="9795329at2"/>
<reference evidence="3" key="1">
    <citation type="submission" date="2016-10" db="EMBL/GenBank/DDBJ databases">
        <authorList>
            <person name="Varghese N."/>
            <person name="Submissions S."/>
        </authorList>
    </citation>
    <scope>NUCLEOTIDE SEQUENCE [LARGE SCALE GENOMIC DNA]</scope>
    <source>
        <strain evidence="3">DSM 26894</strain>
    </source>
</reference>
<keyword evidence="3" id="KW-1185">Reference proteome</keyword>
<dbReference type="CDD" id="cd03049">
    <property type="entry name" value="GST_N_3"/>
    <property type="match status" value="1"/>
</dbReference>
<dbReference type="Gene3D" id="1.20.1050.10">
    <property type="match status" value="1"/>
</dbReference>
<proteinExistence type="predicted"/>
<sequence length="214" mass="23125">MKLHWSPRSPFVRKVMITLHETGRLDEVELMRNVVASHLPPNPAVLADNPLGKIPALVTEQGVLFDSRVICAWLDRDGALDAGVEAQRWQALADGATDILLAWRTELLRPQGAWDAITASFRAKIAAVMATLEAEADALASRPFGAGHVAVICFLGQLDFRWGDSAWRAHFPHLAVLAATWAERPSVAATAIVDDGAAGDEVTAGVLTFEKETT</sequence>
<name>A0A1I6V0N6_9RHOB</name>
<dbReference type="InterPro" id="IPR036282">
    <property type="entry name" value="Glutathione-S-Trfase_C_sf"/>
</dbReference>
<dbReference type="Pfam" id="PF13409">
    <property type="entry name" value="GST_N_2"/>
    <property type="match status" value="1"/>
</dbReference>
<dbReference type="EMBL" id="FOZW01000009">
    <property type="protein sequence ID" value="SFT07117.1"/>
    <property type="molecule type" value="Genomic_DNA"/>
</dbReference>
<accession>A0A1I6V0N6</accession>
<dbReference type="PROSITE" id="PS50404">
    <property type="entry name" value="GST_NTER"/>
    <property type="match status" value="1"/>
</dbReference>
<dbReference type="RefSeq" id="WP_092429478.1">
    <property type="nucleotide sequence ID" value="NZ_FNCL01000014.1"/>
</dbReference>
<evidence type="ECO:0000313" key="2">
    <source>
        <dbReference type="EMBL" id="SFT07117.1"/>
    </source>
</evidence>
<dbReference type="SUPFAM" id="SSF52833">
    <property type="entry name" value="Thioredoxin-like"/>
    <property type="match status" value="1"/>
</dbReference>
<dbReference type="InterPro" id="IPR004045">
    <property type="entry name" value="Glutathione_S-Trfase_N"/>
</dbReference>
<dbReference type="STRING" id="311180.SAMN04488050_109175"/>
<dbReference type="Gene3D" id="3.40.30.10">
    <property type="entry name" value="Glutaredoxin"/>
    <property type="match status" value="1"/>
</dbReference>
<gene>
    <name evidence="2" type="ORF">SAMN04488050_109175</name>
</gene>
<protein>
    <submittedName>
        <fullName evidence="2">Glutathione S-transferase</fullName>
    </submittedName>
</protein>
<organism evidence="2 3">
    <name type="scientific">Alloyangia pacifica</name>
    <dbReference type="NCBI Taxonomy" id="311180"/>
    <lineage>
        <taxon>Bacteria</taxon>
        <taxon>Pseudomonadati</taxon>
        <taxon>Pseudomonadota</taxon>
        <taxon>Alphaproteobacteria</taxon>
        <taxon>Rhodobacterales</taxon>
        <taxon>Roseobacteraceae</taxon>
        <taxon>Alloyangia</taxon>
    </lineage>
</organism>
<keyword evidence="2" id="KW-0808">Transferase</keyword>
<dbReference type="InterPro" id="IPR036249">
    <property type="entry name" value="Thioredoxin-like_sf"/>
</dbReference>
<dbReference type="Proteomes" id="UP000199392">
    <property type="component" value="Unassembled WGS sequence"/>
</dbReference>
<dbReference type="AlphaFoldDB" id="A0A1I6V0N6"/>
<evidence type="ECO:0000313" key="3">
    <source>
        <dbReference type="Proteomes" id="UP000199392"/>
    </source>
</evidence>
<dbReference type="GO" id="GO:0016740">
    <property type="term" value="F:transferase activity"/>
    <property type="evidence" value="ECO:0007669"/>
    <property type="project" value="UniProtKB-KW"/>
</dbReference>